<dbReference type="Pfam" id="PF14088">
    <property type="entry name" value="DUF4268"/>
    <property type="match status" value="1"/>
</dbReference>
<sequence length="322" mass="37255">MIEIEFGEIVNVPMNQIWQHEERHFTPWLAQNIEKLGDALGGLQLQVEQTEIYAGSFQLDILAKEVSTNKVVVIENQIYKTDHKHLGQLITYASFFKAEIIIWVSQEITEEHRSAMDWLNNNTSDDLEFYAVEANIIKIGNSQPALNFKLKSFPNEWSKSKPNITSPTSTETGDLYRVFFQKLLDELRETHRFTNARTGQPQSWYSFTSGTKGCTFGCSFARGSKVRAEVYIDTPSQEANKEIFRSFESQKAELEYEFGEELIFEELPTKRASRIAVYREGDIYTDTQTLEDIRAWCIEKLLKFKSVFVNKLDKEIQKNIQG</sequence>
<keyword evidence="3" id="KW-1185">Reference proteome</keyword>
<proteinExistence type="predicted"/>
<accession>A0A923DWV9</accession>
<evidence type="ECO:0000259" key="1">
    <source>
        <dbReference type="Pfam" id="PF14088"/>
    </source>
</evidence>
<dbReference type="InterPro" id="IPR011856">
    <property type="entry name" value="tRNA_endonuc-like_dom_sf"/>
</dbReference>
<dbReference type="InterPro" id="IPR025364">
    <property type="entry name" value="DUF4268"/>
</dbReference>
<dbReference type="RefSeq" id="WP_182922140.1">
    <property type="nucleotide sequence ID" value="NZ_WNXD01000001.1"/>
</dbReference>
<evidence type="ECO:0000313" key="3">
    <source>
        <dbReference type="Proteomes" id="UP000601055"/>
    </source>
</evidence>
<dbReference type="EMBL" id="WNXD01000001">
    <property type="protein sequence ID" value="MBB2145491.1"/>
    <property type="molecule type" value="Genomic_DNA"/>
</dbReference>
<dbReference type="Proteomes" id="UP000601055">
    <property type="component" value="Unassembled WGS sequence"/>
</dbReference>
<feature type="domain" description="DUF4268" evidence="1">
    <location>
        <begin position="175"/>
        <end position="309"/>
    </location>
</feature>
<comment type="caution">
    <text evidence="2">The sequence shown here is derived from an EMBL/GenBank/DDBJ whole genome shotgun (WGS) entry which is preliminary data.</text>
</comment>
<name>A0A923DWV9_9SPHI</name>
<dbReference type="AlphaFoldDB" id="A0A923DWV9"/>
<gene>
    <name evidence="2" type="ORF">GM921_08355</name>
</gene>
<dbReference type="GO" id="GO:0003676">
    <property type="term" value="F:nucleic acid binding"/>
    <property type="evidence" value="ECO:0007669"/>
    <property type="project" value="InterPro"/>
</dbReference>
<reference evidence="2" key="1">
    <citation type="submission" date="2019-11" db="EMBL/GenBank/DDBJ databases">
        <title>Description of Pedobacter sp. LMG 31464T.</title>
        <authorList>
            <person name="Carlier A."/>
            <person name="Qi S."/>
            <person name="Vandamme P."/>
        </authorList>
    </citation>
    <scope>NUCLEOTIDE SEQUENCE</scope>
    <source>
        <strain evidence="2">LMG 31464</strain>
    </source>
</reference>
<protein>
    <submittedName>
        <fullName evidence="2">DUF4268 domain-containing protein</fullName>
    </submittedName>
</protein>
<organism evidence="2 3">
    <name type="scientific">Pedobacter planticolens</name>
    <dbReference type="NCBI Taxonomy" id="2679964"/>
    <lineage>
        <taxon>Bacteria</taxon>
        <taxon>Pseudomonadati</taxon>
        <taxon>Bacteroidota</taxon>
        <taxon>Sphingobacteriia</taxon>
        <taxon>Sphingobacteriales</taxon>
        <taxon>Sphingobacteriaceae</taxon>
        <taxon>Pedobacter</taxon>
    </lineage>
</organism>
<evidence type="ECO:0000313" key="2">
    <source>
        <dbReference type="EMBL" id="MBB2145491.1"/>
    </source>
</evidence>
<dbReference type="Gene3D" id="3.40.1350.10">
    <property type="match status" value="1"/>
</dbReference>